<feature type="domain" description="BHLH" evidence="8">
    <location>
        <begin position="30"/>
        <end position="83"/>
    </location>
</feature>
<dbReference type="Pfam" id="PF23183">
    <property type="entry name" value="bHLH_NPAS4"/>
    <property type="match status" value="1"/>
</dbReference>
<dbReference type="InterPro" id="IPR011598">
    <property type="entry name" value="bHLH_dom"/>
</dbReference>
<dbReference type="PANTHER" id="PTHR23043:SF37">
    <property type="entry name" value="NPAS4 PROTEIN"/>
    <property type="match status" value="1"/>
</dbReference>
<dbReference type="PROSITE" id="PS50112">
    <property type="entry name" value="PAS"/>
    <property type="match status" value="2"/>
</dbReference>
<feature type="region of interest" description="Disordered" evidence="6">
    <location>
        <begin position="364"/>
        <end position="399"/>
    </location>
</feature>
<dbReference type="EMBL" id="SRLO01000389">
    <property type="protein sequence ID" value="TNN58104.1"/>
    <property type="molecule type" value="Genomic_DNA"/>
</dbReference>
<dbReference type="GO" id="GO:0000977">
    <property type="term" value="F:RNA polymerase II transcription regulatory region sequence-specific DNA binding"/>
    <property type="evidence" value="ECO:0007669"/>
    <property type="project" value="TreeGrafter"/>
</dbReference>
<evidence type="ECO:0000313" key="10">
    <source>
        <dbReference type="Proteomes" id="UP000314294"/>
    </source>
</evidence>
<dbReference type="GO" id="GO:0000981">
    <property type="term" value="F:DNA-binding transcription factor activity, RNA polymerase II-specific"/>
    <property type="evidence" value="ECO:0007669"/>
    <property type="project" value="TreeGrafter"/>
</dbReference>
<evidence type="ECO:0000256" key="1">
    <source>
        <dbReference type="ARBA" id="ARBA00004123"/>
    </source>
</evidence>
<evidence type="ECO:0000259" key="8">
    <source>
        <dbReference type="PROSITE" id="PS50888"/>
    </source>
</evidence>
<evidence type="ECO:0000259" key="7">
    <source>
        <dbReference type="PROSITE" id="PS50112"/>
    </source>
</evidence>
<accession>A0A4Z2GZT1</accession>
<dbReference type="SMART" id="SM00091">
    <property type="entry name" value="PAS"/>
    <property type="match status" value="2"/>
</dbReference>
<keyword evidence="4" id="KW-0804">Transcription</keyword>
<dbReference type="Gene3D" id="3.30.450.20">
    <property type="entry name" value="PAS domain"/>
    <property type="match status" value="2"/>
</dbReference>
<proteinExistence type="predicted"/>
<keyword evidence="2" id="KW-0805">Transcription regulation</keyword>
<gene>
    <name evidence="9" type="primary">Npas4</name>
    <name evidence="9" type="ORF">EYF80_031703</name>
</gene>
<dbReference type="GO" id="GO:0046983">
    <property type="term" value="F:protein dimerization activity"/>
    <property type="evidence" value="ECO:0007669"/>
    <property type="project" value="InterPro"/>
</dbReference>
<dbReference type="SUPFAM" id="SSF55785">
    <property type="entry name" value="PYP-like sensor domain (PAS domain)"/>
    <property type="match status" value="2"/>
</dbReference>
<evidence type="ECO:0000256" key="6">
    <source>
        <dbReference type="SAM" id="MobiDB-lite"/>
    </source>
</evidence>
<keyword evidence="10" id="KW-1185">Reference proteome</keyword>
<dbReference type="OrthoDB" id="9978016at2759"/>
<dbReference type="GO" id="GO:0005634">
    <property type="term" value="C:nucleus"/>
    <property type="evidence" value="ECO:0007669"/>
    <property type="project" value="UniProtKB-SubCell"/>
</dbReference>
<sequence length="773" mass="85582">MEEAWADRLDTPAQNPQRVIFQPLTSVAMVSLRSTKGASKARRDHINHEIRNLRFLLPVTQENQERLSYLHSMSAICTYIRKSVLFQGLPAEARSCCSLPYEAFLPALHGFILVTTSQGRLVYVSENVEEYLGLSMIDVLQGDTFYDMVERSDIDIVKSNLDIDHNSPSERSFICCMQTSKAFKLQHGSCCSMTVRGSFQSFPQPWLSSSSVCPTSQPLFVALCTPTANRLQSCDSHSCDGFNSVHRLDMTFTQLSDSVLDLLGYLPEELTGRSWYSLIHPEDLSLSADSHRSLMLADEGFKVEMVLRLQCKDLSWTWIYSRANKEAECHGMSCTNFIISETEARFLQKKVSSDAFWPLPLENVADQQAPRSPTSNNTECFKRRRTSSSQSDEPGAKVRREAEQEICYVTCTSSQGDGSPAPSGESLALFTPPYSPASSSSTLQQEELSHDMLMDVHGYTDQLLSSPECSPSYYSYPEAGLTCHHSPSSSLASAAEQTFDRAAFGARSPAFSSSPNYDFQACTADARLVPDCPSMSDMCKSPVDCALHHDDFSLLEQPQGGDLVQVHHVPYHAVPTHSSLLTPSQSPTSTETLPYNEREQAEISILAQQISSLASGFAMYHTHSPLQSVNPPVNPPVTTDTTVTSACDWPRHAPLPSALPLKRQLVLDDGVFYSILRRLDMGERKIVTSCPDTAASGYQHGLLRCRNRSLQTESEPLGISPTITEEPLPAEQFTAMDPFSLQLGCHEQNTGLHQLNHYLQSGLQQGSFNSNSQ</sequence>
<evidence type="ECO:0000256" key="3">
    <source>
        <dbReference type="ARBA" id="ARBA00023125"/>
    </source>
</evidence>
<keyword evidence="3" id="KW-0238">DNA-binding</keyword>
<dbReference type="InterPro" id="IPR013655">
    <property type="entry name" value="PAS_fold_3"/>
</dbReference>
<evidence type="ECO:0000256" key="2">
    <source>
        <dbReference type="ARBA" id="ARBA00023015"/>
    </source>
</evidence>
<feature type="compositionally biased region" description="Polar residues" evidence="6">
    <location>
        <begin position="365"/>
        <end position="379"/>
    </location>
</feature>
<protein>
    <submittedName>
        <fullName evidence="9">Neuronal PAS domain-containing protein 4</fullName>
    </submittedName>
</protein>
<keyword evidence="5" id="KW-0539">Nucleus</keyword>
<dbReference type="CDD" id="cd00130">
    <property type="entry name" value="PAS"/>
    <property type="match status" value="2"/>
</dbReference>
<comment type="subcellular location">
    <subcellularLocation>
        <location evidence="1">Nucleus</location>
    </subcellularLocation>
</comment>
<comment type="caution">
    <text evidence="9">The sequence shown here is derived from an EMBL/GenBank/DDBJ whole genome shotgun (WGS) entry which is preliminary data.</text>
</comment>
<dbReference type="AlphaFoldDB" id="A0A4Z2GZT1"/>
<evidence type="ECO:0000313" key="9">
    <source>
        <dbReference type="EMBL" id="TNN58104.1"/>
    </source>
</evidence>
<dbReference type="PROSITE" id="PS50888">
    <property type="entry name" value="BHLH"/>
    <property type="match status" value="1"/>
</dbReference>
<dbReference type="Proteomes" id="UP000314294">
    <property type="component" value="Unassembled WGS sequence"/>
</dbReference>
<organism evidence="9 10">
    <name type="scientific">Liparis tanakae</name>
    <name type="common">Tanaka's snailfish</name>
    <dbReference type="NCBI Taxonomy" id="230148"/>
    <lineage>
        <taxon>Eukaryota</taxon>
        <taxon>Metazoa</taxon>
        <taxon>Chordata</taxon>
        <taxon>Craniata</taxon>
        <taxon>Vertebrata</taxon>
        <taxon>Euteleostomi</taxon>
        <taxon>Actinopterygii</taxon>
        <taxon>Neopterygii</taxon>
        <taxon>Teleostei</taxon>
        <taxon>Neoteleostei</taxon>
        <taxon>Acanthomorphata</taxon>
        <taxon>Eupercaria</taxon>
        <taxon>Perciformes</taxon>
        <taxon>Cottioidei</taxon>
        <taxon>Cottales</taxon>
        <taxon>Liparidae</taxon>
        <taxon>Liparis</taxon>
    </lineage>
</organism>
<reference evidence="9 10" key="1">
    <citation type="submission" date="2019-03" db="EMBL/GenBank/DDBJ databases">
        <title>First draft genome of Liparis tanakae, snailfish: a comprehensive survey of snailfish specific genes.</title>
        <authorList>
            <person name="Kim W."/>
            <person name="Song I."/>
            <person name="Jeong J.-H."/>
            <person name="Kim D."/>
            <person name="Kim S."/>
            <person name="Ryu S."/>
            <person name="Song J.Y."/>
            <person name="Lee S.K."/>
        </authorList>
    </citation>
    <scope>NUCLEOTIDE SEQUENCE [LARGE SCALE GENOMIC DNA]</scope>
    <source>
        <tissue evidence="9">Muscle</tissue>
    </source>
</reference>
<name>A0A4Z2GZT1_9TELE</name>
<dbReference type="InterPro" id="IPR056192">
    <property type="entry name" value="bHLH_NPAS4"/>
</dbReference>
<dbReference type="InterPro" id="IPR035965">
    <property type="entry name" value="PAS-like_dom_sf"/>
</dbReference>
<feature type="domain" description="PAS" evidence="7">
    <location>
        <begin position="256"/>
        <end position="298"/>
    </location>
</feature>
<dbReference type="Pfam" id="PF13426">
    <property type="entry name" value="PAS_9"/>
    <property type="match status" value="1"/>
</dbReference>
<dbReference type="InterPro" id="IPR000014">
    <property type="entry name" value="PAS"/>
</dbReference>
<dbReference type="PANTHER" id="PTHR23043">
    <property type="entry name" value="HYPOXIA-INDUCIBLE FACTOR 1 ALPHA"/>
    <property type="match status" value="1"/>
</dbReference>
<evidence type="ECO:0000256" key="4">
    <source>
        <dbReference type="ARBA" id="ARBA00023163"/>
    </source>
</evidence>
<dbReference type="Pfam" id="PF08447">
    <property type="entry name" value="PAS_3"/>
    <property type="match status" value="1"/>
</dbReference>
<feature type="domain" description="PAS" evidence="7">
    <location>
        <begin position="101"/>
        <end position="162"/>
    </location>
</feature>
<evidence type="ECO:0000256" key="5">
    <source>
        <dbReference type="ARBA" id="ARBA00023242"/>
    </source>
</evidence>